<evidence type="ECO:0000256" key="3">
    <source>
        <dbReference type="ARBA" id="ARBA00022645"/>
    </source>
</evidence>
<dbReference type="InterPro" id="IPR029058">
    <property type="entry name" value="AB_hydrolase_fold"/>
</dbReference>
<evidence type="ECO:0000313" key="8">
    <source>
        <dbReference type="Proteomes" id="UP000722485"/>
    </source>
</evidence>
<dbReference type="SUPFAM" id="SSF53474">
    <property type="entry name" value="alpha/beta-Hydrolases"/>
    <property type="match status" value="1"/>
</dbReference>
<dbReference type="Proteomes" id="UP000722485">
    <property type="component" value="Unassembled WGS sequence"/>
</dbReference>
<reference evidence="7" key="1">
    <citation type="submission" date="2020-03" db="EMBL/GenBank/DDBJ databases">
        <title>Draft Genome Sequence of Cylindrodendrum hubeiense.</title>
        <authorList>
            <person name="Buettner E."/>
            <person name="Kellner H."/>
        </authorList>
    </citation>
    <scope>NUCLEOTIDE SEQUENCE</scope>
    <source>
        <strain evidence="7">IHI 201604</strain>
    </source>
</reference>
<dbReference type="AlphaFoldDB" id="A0A9P5LLY0"/>
<accession>A0A9P5LLY0</accession>
<dbReference type="InterPro" id="IPR001563">
    <property type="entry name" value="Peptidase_S10"/>
</dbReference>
<dbReference type="GO" id="GO:0004185">
    <property type="term" value="F:serine-type carboxypeptidase activity"/>
    <property type="evidence" value="ECO:0007669"/>
    <property type="project" value="UniProtKB-EC"/>
</dbReference>
<protein>
    <recommendedName>
        <fullName evidence="2">carboxypeptidase C</fullName>
        <ecNumber evidence="2">3.4.16.5</ecNumber>
    </recommendedName>
</protein>
<dbReference type="PRINTS" id="PR00724">
    <property type="entry name" value="CRBOXYPTASEC"/>
</dbReference>
<organism evidence="7 8">
    <name type="scientific">Cylindrodendrum hubeiense</name>
    <dbReference type="NCBI Taxonomy" id="595255"/>
    <lineage>
        <taxon>Eukaryota</taxon>
        <taxon>Fungi</taxon>
        <taxon>Dikarya</taxon>
        <taxon>Ascomycota</taxon>
        <taxon>Pezizomycotina</taxon>
        <taxon>Sordariomycetes</taxon>
        <taxon>Hypocreomycetidae</taxon>
        <taxon>Hypocreales</taxon>
        <taxon>Nectriaceae</taxon>
        <taxon>Cylindrodendrum</taxon>
    </lineage>
</organism>
<dbReference type="Gene3D" id="3.40.50.1820">
    <property type="entry name" value="alpha/beta hydrolase"/>
    <property type="match status" value="1"/>
</dbReference>
<dbReference type="PANTHER" id="PTHR11802:SF113">
    <property type="entry name" value="SERINE CARBOXYPEPTIDASE CTSA-4.1"/>
    <property type="match status" value="1"/>
</dbReference>
<evidence type="ECO:0000256" key="1">
    <source>
        <dbReference type="ARBA" id="ARBA00009431"/>
    </source>
</evidence>
<dbReference type="GO" id="GO:0000324">
    <property type="term" value="C:fungal-type vacuole"/>
    <property type="evidence" value="ECO:0007669"/>
    <property type="project" value="TreeGrafter"/>
</dbReference>
<gene>
    <name evidence="7" type="ORF">G7Z17_g1662</name>
</gene>
<dbReference type="Pfam" id="PF00450">
    <property type="entry name" value="Peptidase_S10"/>
    <property type="match status" value="1"/>
</dbReference>
<keyword evidence="6" id="KW-0325">Glycoprotein</keyword>
<dbReference type="GO" id="GO:0006508">
    <property type="term" value="P:proteolysis"/>
    <property type="evidence" value="ECO:0007669"/>
    <property type="project" value="UniProtKB-KW"/>
</dbReference>
<sequence length="341" mass="38237">MLFIDQPIGAGFSETTDPSLWAANLVEAGIDFDKFLDTFLDDLFPTLRDRPIHIAGESFGGKYVPVYTSMTRHKVDSVILVNALVNMPQTVLGLYDHFCVPFPTANEEASPRRFNASSCTLMAEGYSQCDKFSRICDSTYDSDICFTAFEKCMPLYELFFVEVAPGGRHPYDDRLTCDEPPMCGKLGMEPVSKYLNKGAVQNTLGFKETFDFRPVNMELNAKWSTQPDVWVPSTREIAELLDSKHTRVLVVNGNNDIIVNTEGVLKTYDAMLWTGHTGFQAEEFKPWYFQDTSGENVRGGSFKANGNLTIVTVDEAGHMSPRDQPKAVAEVVRNWMDNADH</sequence>
<dbReference type="PANTHER" id="PTHR11802">
    <property type="entry name" value="SERINE PROTEASE FAMILY S10 SERINE CARBOXYPEPTIDASE"/>
    <property type="match status" value="1"/>
</dbReference>
<evidence type="ECO:0000256" key="6">
    <source>
        <dbReference type="ARBA" id="ARBA00023180"/>
    </source>
</evidence>
<dbReference type="Gene3D" id="1.10.287.410">
    <property type="match status" value="1"/>
</dbReference>
<name>A0A9P5LLY0_9HYPO</name>
<evidence type="ECO:0000256" key="5">
    <source>
        <dbReference type="ARBA" id="ARBA00022801"/>
    </source>
</evidence>
<proteinExistence type="inferred from homology"/>
<comment type="caution">
    <text evidence="7">The sequence shown here is derived from an EMBL/GenBank/DDBJ whole genome shotgun (WGS) entry which is preliminary data.</text>
</comment>
<keyword evidence="5" id="KW-0378">Hydrolase</keyword>
<evidence type="ECO:0000256" key="2">
    <source>
        <dbReference type="ARBA" id="ARBA00012446"/>
    </source>
</evidence>
<keyword evidence="8" id="KW-1185">Reference proteome</keyword>
<dbReference type="EC" id="3.4.16.5" evidence="2"/>
<keyword evidence="4" id="KW-0645">Protease</keyword>
<evidence type="ECO:0000256" key="4">
    <source>
        <dbReference type="ARBA" id="ARBA00022670"/>
    </source>
</evidence>
<keyword evidence="3" id="KW-0121">Carboxypeptidase</keyword>
<dbReference type="OrthoDB" id="443318at2759"/>
<dbReference type="EMBL" id="JAANBB010000014">
    <property type="protein sequence ID" value="KAF7556193.1"/>
    <property type="molecule type" value="Genomic_DNA"/>
</dbReference>
<evidence type="ECO:0000313" key="7">
    <source>
        <dbReference type="EMBL" id="KAF7556193.1"/>
    </source>
</evidence>
<comment type="similarity">
    <text evidence="1">Belongs to the peptidase S10 family.</text>
</comment>